<organism evidence="1 2">
    <name type="scientific">Coffea canephora</name>
    <name type="common">Robusta coffee</name>
    <dbReference type="NCBI Taxonomy" id="49390"/>
    <lineage>
        <taxon>Eukaryota</taxon>
        <taxon>Viridiplantae</taxon>
        <taxon>Streptophyta</taxon>
        <taxon>Embryophyta</taxon>
        <taxon>Tracheophyta</taxon>
        <taxon>Spermatophyta</taxon>
        <taxon>Magnoliopsida</taxon>
        <taxon>eudicotyledons</taxon>
        <taxon>Gunneridae</taxon>
        <taxon>Pentapetalae</taxon>
        <taxon>asterids</taxon>
        <taxon>lamiids</taxon>
        <taxon>Gentianales</taxon>
        <taxon>Rubiaceae</taxon>
        <taxon>Ixoroideae</taxon>
        <taxon>Gardenieae complex</taxon>
        <taxon>Bertiereae - Coffeeae clade</taxon>
        <taxon>Coffeeae</taxon>
        <taxon>Coffea</taxon>
    </lineage>
</organism>
<dbReference type="STRING" id="49390.A0A068U585"/>
<dbReference type="EMBL" id="HG739095">
    <property type="protein sequence ID" value="CDP03656.1"/>
    <property type="molecule type" value="Genomic_DNA"/>
</dbReference>
<evidence type="ECO:0000313" key="2">
    <source>
        <dbReference type="Proteomes" id="UP000295252"/>
    </source>
</evidence>
<proteinExistence type="predicted"/>
<sequence length="72" mass="8143">MDGMKEKYIFPPRTSIQIIQTDMLAMICTQKRNGEHLPGVTVYCGMAEASNNYLMFVVSRGSLITDQCTVFF</sequence>
<dbReference type="Gramene" id="CDP03656">
    <property type="protein sequence ID" value="CDP03656"/>
    <property type="gene ID" value="GSCOC_T00016091001"/>
</dbReference>
<reference evidence="2" key="1">
    <citation type="journal article" date="2014" name="Science">
        <title>The coffee genome provides insight into the convergent evolution of caffeine biosynthesis.</title>
        <authorList>
            <person name="Denoeud F."/>
            <person name="Carretero-Paulet L."/>
            <person name="Dereeper A."/>
            <person name="Droc G."/>
            <person name="Guyot R."/>
            <person name="Pietrella M."/>
            <person name="Zheng C."/>
            <person name="Alberti A."/>
            <person name="Anthony F."/>
            <person name="Aprea G."/>
            <person name="Aury J.M."/>
            <person name="Bento P."/>
            <person name="Bernard M."/>
            <person name="Bocs S."/>
            <person name="Campa C."/>
            <person name="Cenci A."/>
            <person name="Combes M.C."/>
            <person name="Crouzillat D."/>
            <person name="Da Silva C."/>
            <person name="Daddiego L."/>
            <person name="De Bellis F."/>
            <person name="Dussert S."/>
            <person name="Garsmeur O."/>
            <person name="Gayraud T."/>
            <person name="Guignon V."/>
            <person name="Jahn K."/>
            <person name="Jamilloux V."/>
            <person name="Joet T."/>
            <person name="Labadie K."/>
            <person name="Lan T."/>
            <person name="Leclercq J."/>
            <person name="Lepelley M."/>
            <person name="Leroy T."/>
            <person name="Li L.T."/>
            <person name="Librado P."/>
            <person name="Lopez L."/>
            <person name="Munoz A."/>
            <person name="Noel B."/>
            <person name="Pallavicini A."/>
            <person name="Perrotta G."/>
            <person name="Poncet V."/>
            <person name="Pot D."/>
            <person name="Priyono X."/>
            <person name="Rigoreau M."/>
            <person name="Rouard M."/>
            <person name="Rozas J."/>
            <person name="Tranchant-Dubreuil C."/>
            <person name="VanBuren R."/>
            <person name="Zhang Q."/>
            <person name="Andrade A.C."/>
            <person name="Argout X."/>
            <person name="Bertrand B."/>
            <person name="de Kochko A."/>
            <person name="Graziosi G."/>
            <person name="Henry R.J."/>
            <person name="Jayarama X."/>
            <person name="Ming R."/>
            <person name="Nagai C."/>
            <person name="Rounsley S."/>
            <person name="Sankoff D."/>
            <person name="Giuliano G."/>
            <person name="Albert V.A."/>
            <person name="Wincker P."/>
            <person name="Lashermes P."/>
        </authorList>
    </citation>
    <scope>NUCLEOTIDE SEQUENCE [LARGE SCALE GENOMIC DNA]</scope>
    <source>
        <strain evidence="2">cv. DH200-94</strain>
    </source>
</reference>
<evidence type="ECO:0000313" key="1">
    <source>
        <dbReference type="EMBL" id="CDP03656.1"/>
    </source>
</evidence>
<dbReference type="InParanoid" id="A0A068U585"/>
<gene>
    <name evidence="1" type="ORF">GSCOC_T00016091001</name>
</gene>
<dbReference type="AlphaFoldDB" id="A0A068U585"/>
<keyword evidence="2" id="KW-1185">Reference proteome</keyword>
<protein>
    <submittedName>
        <fullName evidence="1">Uncharacterized protein</fullName>
    </submittedName>
</protein>
<dbReference type="Proteomes" id="UP000295252">
    <property type="component" value="Chromosome I"/>
</dbReference>
<accession>A0A068U585</accession>
<name>A0A068U585_COFCA</name>